<dbReference type="EMBL" id="CM056817">
    <property type="protein sequence ID" value="KAJ8621262.1"/>
    <property type="molecule type" value="Genomic_DNA"/>
</dbReference>
<name>A0ACC2KJP9_PERAE</name>
<dbReference type="Proteomes" id="UP001234297">
    <property type="component" value="Chromosome 9"/>
</dbReference>
<proteinExistence type="predicted"/>
<gene>
    <name evidence="1" type="ORF">MRB53_029791</name>
</gene>
<reference evidence="1 2" key="1">
    <citation type="journal article" date="2022" name="Hortic Res">
        <title>A haplotype resolved chromosomal level avocado genome allows analysis of novel avocado genes.</title>
        <authorList>
            <person name="Nath O."/>
            <person name="Fletcher S.J."/>
            <person name="Hayward A."/>
            <person name="Shaw L.M."/>
            <person name="Masouleh A.K."/>
            <person name="Furtado A."/>
            <person name="Henry R.J."/>
            <person name="Mitter N."/>
        </authorList>
    </citation>
    <scope>NUCLEOTIDE SEQUENCE [LARGE SCALE GENOMIC DNA]</scope>
    <source>
        <strain evidence="2">cv. Hass</strain>
    </source>
</reference>
<evidence type="ECO:0000313" key="1">
    <source>
        <dbReference type="EMBL" id="KAJ8621262.1"/>
    </source>
</evidence>
<accession>A0ACC2KJP9</accession>
<evidence type="ECO:0000313" key="2">
    <source>
        <dbReference type="Proteomes" id="UP001234297"/>
    </source>
</evidence>
<keyword evidence="2" id="KW-1185">Reference proteome</keyword>
<protein>
    <submittedName>
        <fullName evidence="1">Uncharacterized protein</fullName>
    </submittedName>
</protein>
<comment type="caution">
    <text evidence="1">The sequence shown here is derived from an EMBL/GenBank/DDBJ whole genome shotgun (WGS) entry which is preliminary data.</text>
</comment>
<organism evidence="1 2">
    <name type="scientific">Persea americana</name>
    <name type="common">Avocado</name>
    <dbReference type="NCBI Taxonomy" id="3435"/>
    <lineage>
        <taxon>Eukaryota</taxon>
        <taxon>Viridiplantae</taxon>
        <taxon>Streptophyta</taxon>
        <taxon>Embryophyta</taxon>
        <taxon>Tracheophyta</taxon>
        <taxon>Spermatophyta</taxon>
        <taxon>Magnoliopsida</taxon>
        <taxon>Magnoliidae</taxon>
        <taxon>Laurales</taxon>
        <taxon>Lauraceae</taxon>
        <taxon>Persea</taxon>
    </lineage>
</organism>
<sequence length="356" mass="40017">MKGPSTCGKRSHGTDSTWSKRDFGGFSFVDGVISGTGNAYLISREWRESSSWVVFSRTHMGALVNPKAWDGIGFDNRHKTVYYAEYKSNGPDESTRDRDKFGRQLHDNQAQPYLSKTFMASSMLPHGFSHLPHSRVTSCCIYLPVDVGALLSTKHQLLDDLMRSEYFPHQRSRSQLYIELGRPIINNKMNDESGKVTGTRHIVRLREILQKWQSIALSNSSGEGASAPEKPTGISPAIDKRLRSSYLACDSDEEICPSPEAPLDVPKGYLAVYVGPELRRFIIPTSYLSLPVFKVLLEKAEEEFGFDHKGGLTLPCEIETFKYLLQCMEHNSHKGLDDNEGNPSSLEEDDDDEEKD</sequence>